<reference evidence="2" key="2">
    <citation type="submission" date="2023-12" db="EMBL/GenBank/DDBJ databases">
        <authorList>
            <person name="Sun Q."/>
            <person name="Inoue M."/>
        </authorList>
    </citation>
    <scope>NUCLEOTIDE SEQUENCE</scope>
    <source>
        <strain evidence="2">JCM 17590</strain>
    </source>
</reference>
<evidence type="ECO:0000256" key="1">
    <source>
        <dbReference type="SAM" id="MobiDB-lite"/>
    </source>
</evidence>
<sequence length="281" mass="30218">MLYPLSYGRERNSDSLTGHPGASQIGGRRPGTTPSAAPGKLDHVTTADQASASHNDARPVVLWDIDGTLVHETRGEGSRMQMRAIREVLGVELERPGFGAGATERMVWGRLFEHAGMPVPTDLAPLEAAIDRLYVGHFAEVPRIAIPGAAEAIRAIADAGFVNSVLTGNGRPVSRMKLESAGLPIELFDWNAAYFGREWSDRIEMAKAARTRHPLTIIIGDTVNDGACAVGSGIPWIAVGTGGHPRDELAAYDPVAWFDDLVGRERELIETIRTALELPTA</sequence>
<accession>A0ABP7ZLS0</accession>
<dbReference type="EMBL" id="BAABBV010000001">
    <property type="protein sequence ID" value="GAA4163444.1"/>
    <property type="molecule type" value="Genomic_DNA"/>
</dbReference>
<gene>
    <name evidence="2" type="ORF">GCM10022286_23920</name>
</gene>
<reference evidence="2" key="1">
    <citation type="journal article" date="2014" name="Int. J. Syst. Evol. Microbiol.">
        <title>Complete genome of a new Firmicutes species belonging to the dominant human colonic microbiota ('Ruminococcus bicirculans') reveals two chromosomes and a selective capacity to utilize plant glucans.</title>
        <authorList>
            <consortium name="NISC Comparative Sequencing Program"/>
            <person name="Wegmann U."/>
            <person name="Louis P."/>
            <person name="Goesmann A."/>
            <person name="Henrissat B."/>
            <person name="Duncan S.H."/>
            <person name="Flint H.J."/>
        </authorList>
    </citation>
    <scope>NUCLEOTIDE SEQUENCE</scope>
    <source>
        <strain evidence="2">JCM 17590</strain>
    </source>
</reference>
<evidence type="ECO:0000313" key="2">
    <source>
        <dbReference type="EMBL" id="GAA4163444.1"/>
    </source>
</evidence>
<dbReference type="Pfam" id="PF12710">
    <property type="entry name" value="HAD"/>
    <property type="match status" value="1"/>
</dbReference>
<dbReference type="InterPro" id="IPR023214">
    <property type="entry name" value="HAD_sf"/>
</dbReference>
<comment type="caution">
    <text evidence="2">The sequence shown here is derived from an EMBL/GenBank/DDBJ whole genome shotgun (WGS) entry which is preliminary data.</text>
</comment>
<name>A0ABP7ZLS0_9MICO</name>
<feature type="region of interest" description="Disordered" evidence="1">
    <location>
        <begin position="1"/>
        <end position="53"/>
    </location>
</feature>
<organism evidence="2 3">
    <name type="scientific">Gryllotalpicola daejeonensis</name>
    <dbReference type="NCBI Taxonomy" id="993087"/>
    <lineage>
        <taxon>Bacteria</taxon>
        <taxon>Bacillati</taxon>
        <taxon>Actinomycetota</taxon>
        <taxon>Actinomycetes</taxon>
        <taxon>Micrococcales</taxon>
        <taxon>Microbacteriaceae</taxon>
        <taxon>Gryllotalpicola</taxon>
    </lineage>
</organism>
<proteinExistence type="predicted"/>
<dbReference type="Gene3D" id="1.10.150.240">
    <property type="entry name" value="Putative phosphatase, domain 2"/>
    <property type="match status" value="1"/>
</dbReference>
<keyword evidence="3" id="KW-1185">Reference proteome</keyword>
<protein>
    <submittedName>
        <fullName evidence="2">Haloacid dehalogenase-like hydrolase</fullName>
    </submittedName>
</protein>
<dbReference type="InterPro" id="IPR023198">
    <property type="entry name" value="PGP-like_dom2"/>
</dbReference>
<dbReference type="SUPFAM" id="SSF56784">
    <property type="entry name" value="HAD-like"/>
    <property type="match status" value="1"/>
</dbReference>
<dbReference type="Gene3D" id="3.40.50.1000">
    <property type="entry name" value="HAD superfamily/HAD-like"/>
    <property type="match status" value="1"/>
</dbReference>
<dbReference type="Proteomes" id="UP001415169">
    <property type="component" value="Unassembled WGS sequence"/>
</dbReference>
<evidence type="ECO:0000313" key="3">
    <source>
        <dbReference type="Proteomes" id="UP001415169"/>
    </source>
</evidence>
<dbReference type="InterPro" id="IPR036412">
    <property type="entry name" value="HAD-like_sf"/>
</dbReference>